<dbReference type="Proteomes" id="UP000887579">
    <property type="component" value="Unplaced"/>
</dbReference>
<organism evidence="1 2">
    <name type="scientific">Panagrolaimus sp. ES5</name>
    <dbReference type="NCBI Taxonomy" id="591445"/>
    <lineage>
        <taxon>Eukaryota</taxon>
        <taxon>Metazoa</taxon>
        <taxon>Ecdysozoa</taxon>
        <taxon>Nematoda</taxon>
        <taxon>Chromadorea</taxon>
        <taxon>Rhabditida</taxon>
        <taxon>Tylenchina</taxon>
        <taxon>Panagrolaimomorpha</taxon>
        <taxon>Panagrolaimoidea</taxon>
        <taxon>Panagrolaimidae</taxon>
        <taxon>Panagrolaimus</taxon>
    </lineage>
</organism>
<sequence>MLGKSLDGYEVDDKDIVHRMIAVQNGIHYMAVMKNMETVVVGHKNAERLKNAINANYYPIHQPDESETRGRVVFSSRAKRIIYVPTEALLYGPQSQFDAATKIIISTFENLKKSNNCDTVIMLPIFRHVKLSEKSQAFVKWYKEMATKNQDYVGMKEVDEMKLIHWLNATPNNAATEYVDECGILTEAGTRRLAEYLNSVGFACTHRVLQMENASEPLSNPIQSKDIANRGAYRNRGNRGSSFTRGKYTTFGRNTGRGFKRNAREEKSEYPPSNRLRRDQRNK</sequence>
<reference evidence="2" key="1">
    <citation type="submission" date="2022-11" db="UniProtKB">
        <authorList>
            <consortium name="WormBaseParasite"/>
        </authorList>
    </citation>
    <scope>IDENTIFICATION</scope>
</reference>
<accession>A0AC34GFC7</accession>
<name>A0AC34GFC7_9BILA</name>
<proteinExistence type="predicted"/>
<evidence type="ECO:0000313" key="2">
    <source>
        <dbReference type="WBParaSite" id="ES5_v2.g28397.t1"/>
    </source>
</evidence>
<evidence type="ECO:0000313" key="1">
    <source>
        <dbReference type="Proteomes" id="UP000887579"/>
    </source>
</evidence>
<dbReference type="WBParaSite" id="ES5_v2.g28397.t1">
    <property type="protein sequence ID" value="ES5_v2.g28397.t1"/>
    <property type="gene ID" value="ES5_v2.g28397"/>
</dbReference>
<protein>
    <submittedName>
        <fullName evidence="2">Uncharacterized protein</fullName>
    </submittedName>
</protein>